<dbReference type="InterPro" id="IPR006311">
    <property type="entry name" value="TAT_signal"/>
</dbReference>
<reference evidence="1 2" key="1">
    <citation type="submission" date="2020-08" db="EMBL/GenBank/DDBJ databases">
        <title>Sequencing the genomes of 1000 actinobacteria strains.</title>
        <authorList>
            <person name="Klenk H.-P."/>
        </authorList>
    </citation>
    <scope>NUCLEOTIDE SEQUENCE [LARGE SCALE GENOMIC DNA]</scope>
    <source>
        <strain evidence="1 2">DSM 23040</strain>
    </source>
</reference>
<evidence type="ECO:0000313" key="1">
    <source>
        <dbReference type="EMBL" id="MBB3021983.1"/>
    </source>
</evidence>
<organism evidence="1 2">
    <name type="scientific">Helcobacillus massiliensis</name>
    <dbReference type="NCBI Taxonomy" id="521392"/>
    <lineage>
        <taxon>Bacteria</taxon>
        <taxon>Bacillati</taxon>
        <taxon>Actinomycetota</taxon>
        <taxon>Actinomycetes</taxon>
        <taxon>Micrococcales</taxon>
        <taxon>Dermabacteraceae</taxon>
        <taxon>Helcobacillus</taxon>
    </lineage>
</organism>
<dbReference type="Proteomes" id="UP000568050">
    <property type="component" value="Unassembled WGS sequence"/>
</dbReference>
<gene>
    <name evidence="1" type="ORF">FHX50_000231</name>
</gene>
<evidence type="ECO:0000313" key="2">
    <source>
        <dbReference type="Proteomes" id="UP000568050"/>
    </source>
</evidence>
<protein>
    <submittedName>
        <fullName evidence="1">Uncharacterized protein</fullName>
    </submittedName>
</protein>
<dbReference type="AlphaFoldDB" id="A0A839QND8"/>
<keyword evidence="2" id="KW-1185">Reference proteome</keyword>
<proteinExistence type="predicted"/>
<dbReference type="PROSITE" id="PS51318">
    <property type="entry name" value="TAT"/>
    <property type="match status" value="1"/>
</dbReference>
<sequence length="36" mass="3792">MRSRGLTRRGALTAFAAAASASAVARQFLTPEKART</sequence>
<name>A0A839QND8_9MICO</name>
<dbReference type="EMBL" id="JACHWP010000001">
    <property type="protein sequence ID" value="MBB3021983.1"/>
    <property type="molecule type" value="Genomic_DNA"/>
</dbReference>
<accession>A0A839QND8</accession>
<comment type="caution">
    <text evidence="1">The sequence shown here is derived from an EMBL/GenBank/DDBJ whole genome shotgun (WGS) entry which is preliminary data.</text>
</comment>